<sequence>MQNNNQSNVFFIFTPLHAVIAASIIERENLKDIIIVALPESSPKTISYCKRFFLNGRKYLQLISIEMLKAYIHS</sequence>
<evidence type="ECO:0000313" key="2">
    <source>
        <dbReference type="Proteomes" id="UP000344274"/>
    </source>
</evidence>
<accession>A0A5E6PLG2</accession>
<dbReference type="AlphaFoldDB" id="A0A5E6PLG2"/>
<dbReference type="RefSeq" id="WP_154946529.1">
    <property type="nucleotide sequence ID" value="NZ_CABVHB010000002.1"/>
</dbReference>
<protein>
    <submittedName>
        <fullName evidence="1">Uncharacterized protein</fullName>
    </submittedName>
</protein>
<proteinExistence type="predicted"/>
<dbReference type="EMBL" id="CABVHB010000002">
    <property type="protein sequence ID" value="VVM43170.1"/>
    <property type="molecule type" value="Genomic_DNA"/>
</dbReference>
<dbReference type="Gene3D" id="3.30.370.20">
    <property type="match status" value="1"/>
</dbReference>
<reference evidence="1 2" key="1">
    <citation type="submission" date="2019-09" db="EMBL/GenBank/DDBJ databases">
        <authorList>
            <person name="Chandra G."/>
            <person name="Truman W A."/>
        </authorList>
    </citation>
    <scope>NUCLEOTIDE SEQUENCE [LARGE SCALE GENOMIC DNA]</scope>
    <source>
        <strain evidence="1">PS673</strain>
    </source>
</reference>
<dbReference type="Proteomes" id="UP000344274">
    <property type="component" value="Unassembled WGS sequence"/>
</dbReference>
<organism evidence="1 2">
    <name type="scientific">Pseudomonas fluorescens</name>
    <dbReference type="NCBI Taxonomy" id="294"/>
    <lineage>
        <taxon>Bacteria</taxon>
        <taxon>Pseudomonadati</taxon>
        <taxon>Pseudomonadota</taxon>
        <taxon>Gammaproteobacteria</taxon>
        <taxon>Pseudomonadales</taxon>
        <taxon>Pseudomonadaceae</taxon>
        <taxon>Pseudomonas</taxon>
    </lineage>
</organism>
<name>A0A5E6PLG2_PSEFL</name>
<evidence type="ECO:0000313" key="1">
    <source>
        <dbReference type="EMBL" id="VVM43170.1"/>
    </source>
</evidence>
<gene>
    <name evidence="1" type="ORF">PS673_00362</name>
</gene>